<dbReference type="STRING" id="1507870.A0A1V8T7A8"/>
<organism evidence="2 3">
    <name type="scientific">Cryoendolithus antarcticus</name>
    <dbReference type="NCBI Taxonomy" id="1507870"/>
    <lineage>
        <taxon>Eukaryota</taxon>
        <taxon>Fungi</taxon>
        <taxon>Dikarya</taxon>
        <taxon>Ascomycota</taxon>
        <taxon>Pezizomycotina</taxon>
        <taxon>Dothideomycetes</taxon>
        <taxon>Dothideomycetidae</taxon>
        <taxon>Cladosporiales</taxon>
        <taxon>Cladosporiaceae</taxon>
        <taxon>Cryoendolithus</taxon>
    </lineage>
</organism>
<reference evidence="3" key="1">
    <citation type="submission" date="2017-03" db="EMBL/GenBank/DDBJ databases">
        <title>Genomes of endolithic fungi from Antarctica.</title>
        <authorList>
            <person name="Coleine C."/>
            <person name="Masonjones S."/>
            <person name="Stajich J.E."/>
        </authorList>
    </citation>
    <scope>NUCLEOTIDE SEQUENCE [LARGE SCALE GENOMIC DNA]</scope>
    <source>
        <strain evidence="3">CCFEE 5527</strain>
    </source>
</reference>
<sequence>MDGLANGHSKRFNPGILTKTLVPSPVIRWILHARIRQSVLNDVVFVGDDFVHVKQVKRGGQLDHVISKSDFSAHIRAAKVFSIDPDPPDDDLFHTKDEIAGLHPTQKSYPPQFLVLTMSSDEMVFLYLEEPSPGELRFVHQAAPIASMDRILLQAGEHLAIDPHSRALAVAANEREVVLYSAKDVDAIKQGLRSGSSTWHPIQAQRLVPVDGVIQHMDFLIPDAKDGDHVILLLIVIENRKTKALCIDWHGTSDLHQAQLHSSQAIETVKTVSSLLIPLISAAFILITGDQIKLYRNLLSGPPVATTFEPPPVETPYPGDSPLQPVWAGWCKPRRTRSIRQEHDTIYLMREDGLVFMLVAQPNGTIVMSSAGDAKCHAGMAFASLGDDRDPDILAFVGDMSNGSVVSIGHWSTPIRITELSRHDTMAMRPMATLSNWASCTDLVVSNLPYSSGRSTRSRDSMFVTSGRQPHGTVTELRRGLEARLSAYIELEDLRGTVGAWVLPNITTGSVLILLSTPTAARLFDYGLETGDVAELDHDNARTFDLSQRTLAADMLENTHLIQVTLSGVNAGSTVSASFEDKICHRCEDAISCIAAAIEPSLNMVFVVRDTKAGHSLAAFVHHADGGVDDTNELSEGLNRLREPTLLESKVLCMASAVVKGVAFVLLVDVNAMMQLFIYDPNQTGSDQEPQGSRHCKLPGAEDFACDHIVILHPNASTAGPNSKKIIAVCGIRDGGIIATEITTGTEPTFGEFFTWELGLSTVRLSRNSKEPSVGYAMTGQDFCALTWDGVSPQSLSINSMWASDKARPCLAQGTIAAISKMPSSAYMTSAESSADLADSLVMISPGEVWIASVDPDIATVPRQVPVSGSPTRLIYAEQHRALVCASTCTSVRAFPSDMLHGKPEIRRQIWPAIDFIPADGEASSFTFKMQPGERVYALLEWTMVKDDGKRYSFILVGGSYTKQSGRVKGRIAFLQPTIKHWEVVDVREGKSSTFEGPVYALALYDPMTYIACAGSEVVVSTFSVEESKWNTATSSPLLASPGTSIVVDRDLVHIATLQDALVTFRMRRGADGGYKLCPEHQSPRVEQSLGHVVANIPPPSEGQAPVSVNILSTKNRRLVGTENFPIRDITNSSSPRVVFDATLPASLTRLRVSRTRPRWRTVSDVEVAANTVVGVSSDGSVVGMTIINYALWRRLFWLQRLCEWSGKLSPHSCERAGYSVRGEAVDGEDTSLPVGLTRDSEEELVLSVSRGFSGSEKHLHIDGDVLARVLTSGGVQAVEDLLHETAARDDRAGQWVARNLESELGAVEALLRILEVLLNGWL</sequence>
<dbReference type="Proteomes" id="UP000192596">
    <property type="component" value="Unassembled WGS sequence"/>
</dbReference>
<dbReference type="InParanoid" id="A0A1V8T7A8"/>
<evidence type="ECO:0000259" key="1">
    <source>
        <dbReference type="Pfam" id="PF10433"/>
    </source>
</evidence>
<accession>A0A1V8T7A8</accession>
<protein>
    <recommendedName>
        <fullName evidence="1">RSE1/DDB1/CPSF1 first beta-propeller domain-containing protein</fullName>
    </recommendedName>
</protein>
<proteinExistence type="predicted"/>
<dbReference type="InterPro" id="IPR050358">
    <property type="entry name" value="RSE1/DDB1/CFT1"/>
</dbReference>
<keyword evidence="3" id="KW-1185">Reference proteome</keyword>
<dbReference type="InterPro" id="IPR018846">
    <property type="entry name" value="Beta-prop_RSE1/DDB1/CPSF1_1st"/>
</dbReference>
<evidence type="ECO:0000313" key="3">
    <source>
        <dbReference type="Proteomes" id="UP000192596"/>
    </source>
</evidence>
<dbReference type="Pfam" id="PF10433">
    <property type="entry name" value="Beta-prop_RSE1_1st"/>
    <property type="match status" value="1"/>
</dbReference>
<dbReference type="InterPro" id="IPR015943">
    <property type="entry name" value="WD40/YVTN_repeat-like_dom_sf"/>
</dbReference>
<gene>
    <name evidence="2" type="ORF">B0A48_07732</name>
</gene>
<dbReference type="Gene3D" id="2.130.10.10">
    <property type="entry name" value="YVTN repeat-like/Quinoprotein amine dehydrogenase"/>
    <property type="match status" value="2"/>
</dbReference>
<evidence type="ECO:0000313" key="2">
    <source>
        <dbReference type="EMBL" id="OQO07164.1"/>
    </source>
</evidence>
<dbReference type="OrthoDB" id="20774at2759"/>
<feature type="domain" description="RSE1/DDB1/CPSF1 first beta-propeller" evidence="1">
    <location>
        <begin position="26"/>
        <end position="416"/>
    </location>
</feature>
<name>A0A1V8T7A8_9PEZI</name>
<comment type="caution">
    <text evidence="2">The sequence shown here is derived from an EMBL/GenBank/DDBJ whole genome shotgun (WGS) entry which is preliminary data.</text>
</comment>
<dbReference type="EMBL" id="NAJO01000015">
    <property type="protein sequence ID" value="OQO07164.1"/>
    <property type="molecule type" value="Genomic_DNA"/>
</dbReference>
<dbReference type="PANTHER" id="PTHR10644">
    <property type="entry name" value="DNA REPAIR/RNA PROCESSING CPSF FAMILY"/>
    <property type="match status" value="1"/>
</dbReference>